<sequence length="146" mass="17747">MTFLIFFIFLSLFFCLCIISVSIRKRFSRFDYWHCFNNFYIYLRCLCIGRIIFVDVISFINFQRQTIDCGCHLRKCRNSIHISAFIFWWGSIGFFMSILGSFLQLNSTILNFFFIRCFSFYSNYIIHKLLFINFNFLLFRTFMGLL</sequence>
<feature type="transmembrane region" description="Helical" evidence="1">
    <location>
        <begin position="40"/>
        <end position="62"/>
    </location>
</feature>
<reference evidence="2" key="1">
    <citation type="journal article" date="2018" name="PLoS Negl. Trop. Dis.">
        <title>An insight into the salivary gland and fat body transcriptome of Panstrongylus lignarius (Hemiptera: Heteroptera), the main vector of Chagas disease in Peru.</title>
        <authorList>
            <person name="Nevoa J.C."/>
            <person name="Mendes M.T."/>
            <person name="da Silva M.V."/>
            <person name="Soares S.C."/>
            <person name="Oliveira C.J.F."/>
            <person name="Ribeiro J.M.C."/>
        </authorList>
    </citation>
    <scope>NUCLEOTIDE SEQUENCE</scope>
</reference>
<accession>A0A224XN90</accession>
<keyword evidence="1" id="KW-0472">Membrane</keyword>
<keyword evidence="1" id="KW-1133">Transmembrane helix</keyword>
<evidence type="ECO:0000313" key="2">
    <source>
        <dbReference type="EMBL" id="JAW13955.1"/>
    </source>
</evidence>
<feature type="transmembrane region" description="Helical" evidence="1">
    <location>
        <begin position="125"/>
        <end position="143"/>
    </location>
</feature>
<protein>
    <submittedName>
        <fullName evidence="2">Uncharacterized protein</fullName>
    </submittedName>
</protein>
<name>A0A224XN90_9HEMI</name>
<proteinExistence type="predicted"/>
<dbReference type="AlphaFoldDB" id="A0A224XN90"/>
<feature type="transmembrane region" description="Helical" evidence="1">
    <location>
        <begin position="82"/>
        <end position="105"/>
    </location>
</feature>
<evidence type="ECO:0000256" key="1">
    <source>
        <dbReference type="SAM" id="Phobius"/>
    </source>
</evidence>
<keyword evidence="1" id="KW-0812">Transmembrane</keyword>
<dbReference type="EMBL" id="GFTR01002471">
    <property type="protein sequence ID" value="JAW13955.1"/>
    <property type="molecule type" value="Transcribed_RNA"/>
</dbReference>
<organism evidence="2">
    <name type="scientific">Panstrongylus lignarius</name>
    <dbReference type="NCBI Taxonomy" id="156445"/>
    <lineage>
        <taxon>Eukaryota</taxon>
        <taxon>Metazoa</taxon>
        <taxon>Ecdysozoa</taxon>
        <taxon>Arthropoda</taxon>
        <taxon>Hexapoda</taxon>
        <taxon>Insecta</taxon>
        <taxon>Pterygota</taxon>
        <taxon>Neoptera</taxon>
        <taxon>Paraneoptera</taxon>
        <taxon>Hemiptera</taxon>
        <taxon>Heteroptera</taxon>
        <taxon>Panheteroptera</taxon>
        <taxon>Cimicomorpha</taxon>
        <taxon>Reduviidae</taxon>
        <taxon>Triatominae</taxon>
        <taxon>Panstrongylus</taxon>
    </lineage>
</organism>